<protein>
    <submittedName>
        <fullName evidence="4">Histidine-rich carboxyl terminus protein 1</fullName>
    </submittedName>
</protein>
<dbReference type="AlphaFoldDB" id="A0A2U3YJ83"/>
<sequence length="97" mass="10848">MLGLVGLITGAAAAVLLLLLLLAACLCRGRQDRDVERNRPAARTDRIRWAQPCFFPRRGPLGRLGRPGRPHCFHHPGHVARTHHAGLRHHHAPRGRR</sequence>
<dbReference type="PANTHER" id="PTHR23009:SF2">
    <property type="entry name" value="HISTIDINE-RICH CARBOXYL TERMINUS PROTEIN 1"/>
    <property type="match status" value="1"/>
</dbReference>
<dbReference type="InterPro" id="IPR031506">
    <property type="entry name" value="HRCT1"/>
</dbReference>
<dbReference type="GeneID" id="102746904"/>
<dbReference type="Pfam" id="PF15758">
    <property type="entry name" value="HRCT1"/>
    <property type="match status" value="1"/>
</dbReference>
<evidence type="ECO:0000313" key="4">
    <source>
        <dbReference type="RefSeq" id="XP_006743795.1"/>
    </source>
</evidence>
<feature type="chain" id="PRO_5015421126" evidence="2">
    <location>
        <begin position="30"/>
        <end position="97"/>
    </location>
</feature>
<accession>A0A2U3YJ83</accession>
<dbReference type="STRING" id="9713.A0A2U3YJ83"/>
<dbReference type="CTD" id="646962"/>
<proteinExistence type="predicted"/>
<name>A0A2U3YJ83_LEPWE</name>
<evidence type="ECO:0000256" key="2">
    <source>
        <dbReference type="SAM" id="SignalP"/>
    </source>
</evidence>
<reference evidence="4" key="1">
    <citation type="submission" date="2025-08" db="UniProtKB">
        <authorList>
            <consortium name="RefSeq"/>
        </authorList>
    </citation>
    <scope>IDENTIFICATION</scope>
    <source>
        <tissue evidence="4">Liver</tissue>
    </source>
</reference>
<keyword evidence="2" id="KW-0732">Signal</keyword>
<feature type="region of interest" description="Disordered" evidence="1">
    <location>
        <begin position="66"/>
        <end position="97"/>
    </location>
</feature>
<gene>
    <name evidence="4" type="primary">HRCT1</name>
</gene>
<dbReference type="PANTHER" id="PTHR23009">
    <property type="match status" value="1"/>
</dbReference>
<evidence type="ECO:0000256" key="1">
    <source>
        <dbReference type="SAM" id="MobiDB-lite"/>
    </source>
</evidence>
<organism evidence="3 4">
    <name type="scientific">Leptonychotes weddellii</name>
    <name type="common">Weddell seal</name>
    <name type="synonym">Otaria weddellii</name>
    <dbReference type="NCBI Taxonomy" id="9713"/>
    <lineage>
        <taxon>Eukaryota</taxon>
        <taxon>Metazoa</taxon>
        <taxon>Chordata</taxon>
        <taxon>Craniata</taxon>
        <taxon>Vertebrata</taxon>
        <taxon>Euteleostomi</taxon>
        <taxon>Mammalia</taxon>
        <taxon>Eutheria</taxon>
        <taxon>Laurasiatheria</taxon>
        <taxon>Carnivora</taxon>
        <taxon>Caniformia</taxon>
        <taxon>Pinnipedia</taxon>
        <taxon>Phocidae</taxon>
        <taxon>Monachinae</taxon>
        <taxon>Lobodontini</taxon>
        <taxon>Leptonychotes</taxon>
    </lineage>
</organism>
<dbReference type="RefSeq" id="XP_006743795.1">
    <property type="nucleotide sequence ID" value="XM_006743732.2"/>
</dbReference>
<evidence type="ECO:0000313" key="3">
    <source>
        <dbReference type="Proteomes" id="UP000245341"/>
    </source>
</evidence>
<dbReference type="Proteomes" id="UP000245341">
    <property type="component" value="Unplaced"/>
</dbReference>
<feature type="signal peptide" evidence="2">
    <location>
        <begin position="1"/>
        <end position="29"/>
    </location>
</feature>
<dbReference type="KEGG" id="lww:102746904"/>
<keyword evidence="3" id="KW-1185">Reference proteome</keyword>